<dbReference type="Proteomes" id="UP000259221">
    <property type="component" value="Unassembled WGS sequence"/>
</dbReference>
<reference evidence="2 3" key="1">
    <citation type="submission" date="2016-02" db="EMBL/GenBank/DDBJ databases">
        <authorList>
            <person name="Alioto T."/>
            <person name="Alioto T."/>
        </authorList>
    </citation>
    <scope>NUCLEOTIDE SEQUENCE [LARGE SCALE GENOMIC DNA]</scope>
    <source>
        <strain evidence="2 3">NR010</strain>
    </source>
</reference>
<sequence length="67" mass="7064">MPARDLEAAEDDVTAAKQAVTDEEAKQAKHDAAQTASDNANDAFTAALAKLNKTKKDAEGPLLLLQI</sequence>
<evidence type="ECO:0000313" key="2">
    <source>
        <dbReference type="EMBL" id="RFD78283.1"/>
    </source>
</evidence>
<evidence type="ECO:0000313" key="3">
    <source>
        <dbReference type="Proteomes" id="UP000259221"/>
    </source>
</evidence>
<dbReference type="RefSeq" id="WP_116712640.1">
    <property type="nucleotide sequence ID" value="NZ_LRTV01000012.1"/>
</dbReference>
<dbReference type="AlphaFoldDB" id="A0A3E1IZ46"/>
<proteinExistence type="predicted"/>
<protein>
    <submittedName>
        <fullName evidence="2">Uncharacterized protein</fullName>
    </submittedName>
</protein>
<feature type="region of interest" description="Disordered" evidence="1">
    <location>
        <begin position="1"/>
        <end position="37"/>
    </location>
</feature>
<organism evidence="2 3">
    <name type="scientific">Gardnerella vaginalis</name>
    <dbReference type="NCBI Taxonomy" id="2702"/>
    <lineage>
        <taxon>Bacteria</taxon>
        <taxon>Bacillati</taxon>
        <taxon>Actinomycetota</taxon>
        <taxon>Actinomycetes</taxon>
        <taxon>Bifidobacteriales</taxon>
        <taxon>Bifidobacteriaceae</taxon>
        <taxon>Gardnerella</taxon>
    </lineage>
</organism>
<accession>A0A3E1IZ46</accession>
<comment type="caution">
    <text evidence="2">The sequence shown here is derived from an EMBL/GenBank/DDBJ whole genome shotgun (WGS) entry which is preliminary data.</text>
</comment>
<gene>
    <name evidence="2" type="ORF">AXE77_05905</name>
</gene>
<evidence type="ECO:0000256" key="1">
    <source>
        <dbReference type="SAM" id="MobiDB-lite"/>
    </source>
</evidence>
<dbReference type="EMBL" id="LRTV01000012">
    <property type="protein sequence ID" value="RFD78283.1"/>
    <property type="molecule type" value="Genomic_DNA"/>
</dbReference>
<feature type="compositionally biased region" description="Basic and acidic residues" evidence="1">
    <location>
        <begin position="23"/>
        <end position="32"/>
    </location>
</feature>
<name>A0A3E1IZ46_GARVA</name>